<reference evidence="6 7" key="1">
    <citation type="journal article" date="2015" name="G3 (Bethesda)">
        <title>Insights into Ongoing Evolution of the Hexachlorocyclohexane Catabolic Pathway from Comparative Genomics of Ten Sphingomonadaceae Strains.</title>
        <authorList>
            <person name="Pearce S.L."/>
            <person name="Oakeshott J.G."/>
            <person name="Pandey G."/>
        </authorList>
    </citation>
    <scope>NUCLEOTIDE SEQUENCE [LARGE SCALE GENOMIC DNA]</scope>
    <source>
        <strain evidence="6 7">LL01</strain>
    </source>
</reference>
<gene>
    <name evidence="6" type="ORF">V473_16320</name>
</gene>
<dbReference type="PATRIC" id="fig|1420583.3.peg.3067"/>
<dbReference type="RefSeq" id="WP_066606420.1">
    <property type="nucleotide sequence ID" value="NZ_KQ130435.1"/>
</dbReference>
<dbReference type="Gene3D" id="3.20.20.30">
    <property type="entry name" value="Luciferase-like domain"/>
    <property type="match status" value="1"/>
</dbReference>
<dbReference type="GO" id="GO:0005829">
    <property type="term" value="C:cytosol"/>
    <property type="evidence" value="ECO:0007669"/>
    <property type="project" value="TreeGrafter"/>
</dbReference>
<dbReference type="PANTHER" id="PTHR30137:SF16">
    <property type="entry name" value="BLL0895 PROTEIN"/>
    <property type="match status" value="1"/>
</dbReference>
<feature type="domain" description="Luciferase-like" evidence="5">
    <location>
        <begin position="15"/>
        <end position="330"/>
    </location>
</feature>
<dbReference type="STRING" id="1420583.V473_16320"/>
<dbReference type="PANTHER" id="PTHR30137">
    <property type="entry name" value="LUCIFERASE-LIKE MONOOXYGENASE"/>
    <property type="match status" value="1"/>
</dbReference>
<accession>A0A0J7XQ00</accession>
<proteinExistence type="inferred from homology"/>
<evidence type="ECO:0000256" key="2">
    <source>
        <dbReference type="ARBA" id="ARBA00022630"/>
    </source>
</evidence>
<dbReference type="GO" id="GO:0016705">
    <property type="term" value="F:oxidoreductase activity, acting on paired donors, with incorporation or reduction of molecular oxygen"/>
    <property type="evidence" value="ECO:0007669"/>
    <property type="project" value="InterPro"/>
</dbReference>
<comment type="caution">
    <text evidence="6">The sequence shown here is derived from an EMBL/GenBank/DDBJ whole genome shotgun (WGS) entry which is preliminary data.</text>
</comment>
<dbReference type="InterPro" id="IPR036661">
    <property type="entry name" value="Luciferase-like_sf"/>
</dbReference>
<organism evidence="6 7">
    <name type="scientific">Sphingobium cupriresistens LL01</name>
    <dbReference type="NCBI Taxonomy" id="1420583"/>
    <lineage>
        <taxon>Bacteria</taxon>
        <taxon>Pseudomonadati</taxon>
        <taxon>Pseudomonadota</taxon>
        <taxon>Alphaproteobacteria</taxon>
        <taxon>Sphingomonadales</taxon>
        <taxon>Sphingomonadaceae</taxon>
        <taxon>Sphingobium</taxon>
    </lineage>
</organism>
<comment type="similarity">
    <text evidence="1">Belongs to the bacterial luciferase oxidoreductase family.</text>
</comment>
<dbReference type="InterPro" id="IPR050766">
    <property type="entry name" value="Bact_Lucif_Oxidored"/>
</dbReference>
<name>A0A0J7XQ00_9SPHN</name>
<sequence>MAMETGLIFHPYMRPGRTARQTFEWGVQNSVACDKAGFTSMMISEHASQIWENIPNPELIMAAAALQTSQIKFAPMAHILPHQHPAKLAIMVGWLSQILEGRYFLGIGAGAYPQASYIHGIKDAEPQMLNDMVRESLSIMEKIWKREPFFFEGKYWDAGYPEEAPAETEDDEQHMLANFAPYNGAFPEIAVTGFSANSPSMKLAGEKNFKPVSIYSGLDALKRHWEIYAEANTKAGFTPIRQRHAVSQTVFCADTDAEAKRLVMEGPIGYCFNKYLIPIWHRFGMMDGFAKDAGIDPADADLEFLVDNVFVVGSPDTVVDKLNTLFEATGGWGTLQVESHDYYDDPTPWWNSLELIAKEVAPRVKLPGAKSTAAETVAA</sequence>
<dbReference type="Proteomes" id="UP000052232">
    <property type="component" value="Unassembled WGS sequence"/>
</dbReference>
<keyword evidence="2" id="KW-0285">Flavoprotein</keyword>
<protein>
    <submittedName>
        <fullName evidence="6">Luciferase</fullName>
    </submittedName>
</protein>
<dbReference type="Pfam" id="PF00296">
    <property type="entry name" value="Bac_luciferase"/>
    <property type="match status" value="1"/>
</dbReference>
<evidence type="ECO:0000313" key="7">
    <source>
        <dbReference type="Proteomes" id="UP000052232"/>
    </source>
</evidence>
<dbReference type="EMBL" id="JACT01000004">
    <property type="protein sequence ID" value="KMS53782.1"/>
    <property type="molecule type" value="Genomic_DNA"/>
</dbReference>
<evidence type="ECO:0000256" key="3">
    <source>
        <dbReference type="ARBA" id="ARBA00023002"/>
    </source>
</evidence>
<evidence type="ECO:0000256" key="1">
    <source>
        <dbReference type="ARBA" id="ARBA00010426"/>
    </source>
</evidence>
<dbReference type="SUPFAM" id="SSF51679">
    <property type="entry name" value="Bacterial luciferase-like"/>
    <property type="match status" value="1"/>
</dbReference>
<evidence type="ECO:0000259" key="5">
    <source>
        <dbReference type="Pfam" id="PF00296"/>
    </source>
</evidence>
<keyword evidence="4" id="KW-0503">Monooxygenase</keyword>
<keyword evidence="3" id="KW-0560">Oxidoreductase</keyword>
<dbReference type="GO" id="GO:0004497">
    <property type="term" value="F:monooxygenase activity"/>
    <property type="evidence" value="ECO:0007669"/>
    <property type="project" value="UniProtKB-KW"/>
</dbReference>
<evidence type="ECO:0000256" key="4">
    <source>
        <dbReference type="ARBA" id="ARBA00023033"/>
    </source>
</evidence>
<evidence type="ECO:0000313" key="6">
    <source>
        <dbReference type="EMBL" id="KMS53782.1"/>
    </source>
</evidence>
<dbReference type="AlphaFoldDB" id="A0A0J7XQ00"/>
<dbReference type="InterPro" id="IPR011251">
    <property type="entry name" value="Luciferase-like_dom"/>
</dbReference>
<keyword evidence="7" id="KW-1185">Reference proteome</keyword>